<comment type="caution">
    <text evidence="1">The sequence shown here is derived from an EMBL/GenBank/DDBJ whole genome shotgun (WGS) entry which is preliminary data.</text>
</comment>
<keyword evidence="2" id="KW-1185">Reference proteome</keyword>
<dbReference type="RefSeq" id="WP_379583840.1">
    <property type="nucleotide sequence ID" value="NZ_JBHUFV010000115.1"/>
</dbReference>
<evidence type="ECO:0000313" key="1">
    <source>
        <dbReference type="EMBL" id="MFD1940543.1"/>
    </source>
</evidence>
<reference evidence="2" key="1">
    <citation type="journal article" date="2019" name="Int. J. Syst. Evol. Microbiol.">
        <title>The Global Catalogue of Microorganisms (GCM) 10K type strain sequencing project: providing services to taxonomists for standard genome sequencing and annotation.</title>
        <authorList>
            <consortium name="The Broad Institute Genomics Platform"/>
            <consortium name="The Broad Institute Genome Sequencing Center for Infectious Disease"/>
            <person name="Wu L."/>
            <person name="Ma J."/>
        </authorList>
    </citation>
    <scope>NUCLEOTIDE SEQUENCE [LARGE SCALE GENOMIC DNA]</scope>
    <source>
        <strain evidence="2">ICMP 6774ER</strain>
    </source>
</reference>
<protein>
    <recommendedName>
        <fullName evidence="3">GNAT family N-acetyltransferase</fullName>
    </recommendedName>
</protein>
<sequence length="107" mass="11788">MTDQPFNHPRWGPDSLQPVRVFSPPRYKAIAQGDVRKAALRDRDGRLVGHVWTDDRDAAGFLPTESAAGTTAASYVWVLMTECAARDVPASELLDPALYAPDYMLDA</sequence>
<gene>
    <name evidence="1" type="ORF">ACFSKW_54720</name>
</gene>
<dbReference type="EMBL" id="JBHUFV010000115">
    <property type="protein sequence ID" value="MFD1940543.1"/>
    <property type="molecule type" value="Genomic_DNA"/>
</dbReference>
<organism evidence="1 2">
    <name type="scientific">Nonomuraea mangrovi</name>
    <dbReference type="NCBI Taxonomy" id="2316207"/>
    <lineage>
        <taxon>Bacteria</taxon>
        <taxon>Bacillati</taxon>
        <taxon>Actinomycetota</taxon>
        <taxon>Actinomycetes</taxon>
        <taxon>Streptosporangiales</taxon>
        <taxon>Streptosporangiaceae</taxon>
        <taxon>Nonomuraea</taxon>
    </lineage>
</organism>
<proteinExistence type="predicted"/>
<dbReference type="Proteomes" id="UP001597368">
    <property type="component" value="Unassembled WGS sequence"/>
</dbReference>
<name>A0ABW4TGT4_9ACTN</name>
<evidence type="ECO:0000313" key="2">
    <source>
        <dbReference type="Proteomes" id="UP001597368"/>
    </source>
</evidence>
<evidence type="ECO:0008006" key="3">
    <source>
        <dbReference type="Google" id="ProtNLM"/>
    </source>
</evidence>
<accession>A0ABW4TGT4</accession>